<organism evidence="1 2">
    <name type="scientific">Paenibacillus thalictri</name>
    <dbReference type="NCBI Taxonomy" id="2527873"/>
    <lineage>
        <taxon>Bacteria</taxon>
        <taxon>Bacillati</taxon>
        <taxon>Bacillota</taxon>
        <taxon>Bacilli</taxon>
        <taxon>Bacillales</taxon>
        <taxon>Paenibacillaceae</taxon>
        <taxon>Paenibacillus</taxon>
    </lineage>
</organism>
<evidence type="ECO:0000313" key="2">
    <source>
        <dbReference type="Proteomes" id="UP000293142"/>
    </source>
</evidence>
<dbReference type="Proteomes" id="UP000293142">
    <property type="component" value="Unassembled WGS sequence"/>
</dbReference>
<dbReference type="OrthoDB" id="1901985at2"/>
<name>A0A4Q9DJ72_9BACL</name>
<protein>
    <submittedName>
        <fullName evidence="1">Uncharacterized protein</fullName>
    </submittedName>
</protein>
<dbReference type="AlphaFoldDB" id="A0A4Q9DJ72"/>
<proteinExistence type="predicted"/>
<sequence>MKCPSLYHFYRAYYGGAGQGKAHFARAIIEAGKQLERIFETHDWEGYHRYASQQYALSLTKGFLRKFYELAEQHYGEELFDELQWLNNRIILPKEALGKAEVYIPFSFCFAAKEKRFIFMEYGKLDDAEKWLPIFKTLVESFVVGASLPEAEMVTYWDLMKGTTIELSYPDSFLAPRERVLQTARRLAEQAKKGRR</sequence>
<gene>
    <name evidence="1" type="ORF">EYB31_32170</name>
</gene>
<accession>A0A4Q9DJ72</accession>
<evidence type="ECO:0000313" key="1">
    <source>
        <dbReference type="EMBL" id="TBL70898.1"/>
    </source>
</evidence>
<dbReference type="RefSeq" id="WP_131017615.1">
    <property type="nucleotide sequence ID" value="NZ_SIRE01000029.1"/>
</dbReference>
<reference evidence="1 2" key="1">
    <citation type="submission" date="2019-02" db="EMBL/GenBank/DDBJ databases">
        <title>Paenibacillus sp. nov., isolated from surface-sterilized tissue of Thalictrum simplex L.</title>
        <authorList>
            <person name="Tuo L."/>
        </authorList>
    </citation>
    <scope>NUCLEOTIDE SEQUENCE [LARGE SCALE GENOMIC DNA]</scope>
    <source>
        <strain evidence="1 2">N2SHLJ1</strain>
    </source>
</reference>
<dbReference type="EMBL" id="SIRE01000029">
    <property type="protein sequence ID" value="TBL70898.1"/>
    <property type="molecule type" value="Genomic_DNA"/>
</dbReference>
<keyword evidence="2" id="KW-1185">Reference proteome</keyword>
<comment type="caution">
    <text evidence="1">The sequence shown here is derived from an EMBL/GenBank/DDBJ whole genome shotgun (WGS) entry which is preliminary data.</text>
</comment>